<dbReference type="Pfam" id="PF20684">
    <property type="entry name" value="Fung_rhodopsin"/>
    <property type="match status" value="1"/>
</dbReference>
<evidence type="ECO:0000256" key="4">
    <source>
        <dbReference type="ARBA" id="ARBA00023136"/>
    </source>
</evidence>
<organism evidence="8 9">
    <name type="scientific">Chaetomium fimeti</name>
    <dbReference type="NCBI Taxonomy" id="1854472"/>
    <lineage>
        <taxon>Eukaryota</taxon>
        <taxon>Fungi</taxon>
        <taxon>Dikarya</taxon>
        <taxon>Ascomycota</taxon>
        <taxon>Pezizomycotina</taxon>
        <taxon>Sordariomycetes</taxon>
        <taxon>Sordariomycetidae</taxon>
        <taxon>Sordariales</taxon>
        <taxon>Chaetomiaceae</taxon>
        <taxon>Chaetomium</taxon>
    </lineage>
</organism>
<sequence length="209" mass="23468">MEWSARAAHLFAYTVVMAVLSTVAVALRFLSRGRILRVLGPTDWFIAVTLLFSILNTASVGAHAAHGLGWPMSELTVDQLRKSLKIQYFAIIVNNLSLVLTKVSVALLFLDVFLVTSIRKATYVVLVAVVLHGVYVTLTNIFVCTPINNYWDNPRKTCIDPRIKFNIDNGLNILFNFIMLCLPVPAIWSMTLPLRQKLWLFFLFVLGLG</sequence>
<dbReference type="EMBL" id="JAUEPN010000009">
    <property type="protein sequence ID" value="KAK3291632.1"/>
    <property type="molecule type" value="Genomic_DNA"/>
</dbReference>
<evidence type="ECO:0000313" key="9">
    <source>
        <dbReference type="Proteomes" id="UP001278766"/>
    </source>
</evidence>
<reference evidence="8" key="1">
    <citation type="journal article" date="2023" name="Mol. Phylogenet. Evol.">
        <title>Genome-scale phylogeny and comparative genomics of the fungal order Sordariales.</title>
        <authorList>
            <person name="Hensen N."/>
            <person name="Bonometti L."/>
            <person name="Westerberg I."/>
            <person name="Brannstrom I.O."/>
            <person name="Guillou S."/>
            <person name="Cros-Aarteil S."/>
            <person name="Calhoun S."/>
            <person name="Haridas S."/>
            <person name="Kuo A."/>
            <person name="Mondo S."/>
            <person name="Pangilinan J."/>
            <person name="Riley R."/>
            <person name="LaButti K."/>
            <person name="Andreopoulos B."/>
            <person name="Lipzen A."/>
            <person name="Chen C."/>
            <person name="Yan M."/>
            <person name="Daum C."/>
            <person name="Ng V."/>
            <person name="Clum A."/>
            <person name="Steindorff A."/>
            <person name="Ohm R.A."/>
            <person name="Martin F."/>
            <person name="Silar P."/>
            <person name="Natvig D.O."/>
            <person name="Lalanne C."/>
            <person name="Gautier V."/>
            <person name="Ament-Velasquez S.L."/>
            <person name="Kruys A."/>
            <person name="Hutchinson M.I."/>
            <person name="Powell A.J."/>
            <person name="Barry K."/>
            <person name="Miller A.N."/>
            <person name="Grigoriev I.V."/>
            <person name="Debuchy R."/>
            <person name="Gladieux P."/>
            <person name="Hiltunen Thoren M."/>
            <person name="Johannesson H."/>
        </authorList>
    </citation>
    <scope>NUCLEOTIDE SEQUENCE</scope>
    <source>
        <strain evidence="8">CBS 168.71</strain>
    </source>
</reference>
<dbReference type="InterPro" id="IPR052337">
    <property type="entry name" value="SAT4-like"/>
</dbReference>
<dbReference type="PANTHER" id="PTHR33048:SF47">
    <property type="entry name" value="INTEGRAL MEMBRANE PROTEIN-RELATED"/>
    <property type="match status" value="1"/>
</dbReference>
<dbReference type="GO" id="GO:0016020">
    <property type="term" value="C:membrane"/>
    <property type="evidence" value="ECO:0007669"/>
    <property type="project" value="UniProtKB-SubCell"/>
</dbReference>
<dbReference type="Proteomes" id="UP001278766">
    <property type="component" value="Unassembled WGS sequence"/>
</dbReference>
<feature type="transmembrane region" description="Helical" evidence="6">
    <location>
        <begin position="173"/>
        <end position="194"/>
    </location>
</feature>
<dbReference type="AlphaFoldDB" id="A0AAE0LNJ1"/>
<keyword evidence="3 6" id="KW-1133">Transmembrane helix</keyword>
<evidence type="ECO:0000256" key="6">
    <source>
        <dbReference type="SAM" id="Phobius"/>
    </source>
</evidence>
<feature type="transmembrane region" description="Helical" evidence="6">
    <location>
        <begin position="42"/>
        <end position="66"/>
    </location>
</feature>
<feature type="domain" description="Rhodopsin" evidence="7">
    <location>
        <begin position="27"/>
        <end position="208"/>
    </location>
</feature>
<reference evidence="8" key="2">
    <citation type="submission" date="2023-06" db="EMBL/GenBank/DDBJ databases">
        <authorList>
            <consortium name="Lawrence Berkeley National Laboratory"/>
            <person name="Haridas S."/>
            <person name="Hensen N."/>
            <person name="Bonometti L."/>
            <person name="Westerberg I."/>
            <person name="Brannstrom I.O."/>
            <person name="Guillou S."/>
            <person name="Cros-Aarteil S."/>
            <person name="Calhoun S."/>
            <person name="Kuo A."/>
            <person name="Mondo S."/>
            <person name="Pangilinan J."/>
            <person name="Riley R."/>
            <person name="Labutti K."/>
            <person name="Andreopoulos B."/>
            <person name="Lipzen A."/>
            <person name="Chen C."/>
            <person name="Yanf M."/>
            <person name="Daum C."/>
            <person name="Ng V."/>
            <person name="Clum A."/>
            <person name="Steindorff A."/>
            <person name="Ohm R."/>
            <person name="Martin F."/>
            <person name="Silar P."/>
            <person name="Natvig D."/>
            <person name="Lalanne C."/>
            <person name="Gautier V."/>
            <person name="Ament-Velasquez S.L."/>
            <person name="Kruys A."/>
            <person name="Hutchinson M.I."/>
            <person name="Powell A.J."/>
            <person name="Barry K."/>
            <person name="Miller A.N."/>
            <person name="Grigoriev I.V."/>
            <person name="Debuchy R."/>
            <person name="Gladieux P."/>
            <person name="Thoren M.H."/>
            <person name="Johannesson H."/>
        </authorList>
    </citation>
    <scope>NUCLEOTIDE SEQUENCE</scope>
    <source>
        <strain evidence="8">CBS 168.71</strain>
    </source>
</reference>
<proteinExistence type="inferred from homology"/>
<keyword evidence="4 6" id="KW-0472">Membrane</keyword>
<gene>
    <name evidence="8" type="ORF">B0H64DRAFT_409626</name>
</gene>
<name>A0AAE0LNJ1_9PEZI</name>
<evidence type="ECO:0000256" key="1">
    <source>
        <dbReference type="ARBA" id="ARBA00004141"/>
    </source>
</evidence>
<comment type="similarity">
    <text evidence="5">Belongs to the SAT4 family.</text>
</comment>
<accession>A0AAE0LNJ1</accession>
<feature type="transmembrane region" description="Helical" evidence="6">
    <location>
        <begin position="122"/>
        <end position="143"/>
    </location>
</feature>
<evidence type="ECO:0000256" key="5">
    <source>
        <dbReference type="ARBA" id="ARBA00038359"/>
    </source>
</evidence>
<evidence type="ECO:0000256" key="3">
    <source>
        <dbReference type="ARBA" id="ARBA00022989"/>
    </source>
</evidence>
<comment type="subcellular location">
    <subcellularLocation>
        <location evidence="1">Membrane</location>
        <topology evidence="1">Multi-pass membrane protein</topology>
    </subcellularLocation>
</comment>
<dbReference type="PANTHER" id="PTHR33048">
    <property type="entry name" value="PTH11-LIKE INTEGRAL MEMBRANE PROTEIN (AFU_ORTHOLOGUE AFUA_5G11245)"/>
    <property type="match status" value="1"/>
</dbReference>
<keyword evidence="9" id="KW-1185">Reference proteome</keyword>
<evidence type="ECO:0000256" key="2">
    <source>
        <dbReference type="ARBA" id="ARBA00022692"/>
    </source>
</evidence>
<protein>
    <recommendedName>
        <fullName evidence="7">Rhodopsin domain-containing protein</fullName>
    </recommendedName>
</protein>
<evidence type="ECO:0000259" key="7">
    <source>
        <dbReference type="Pfam" id="PF20684"/>
    </source>
</evidence>
<dbReference type="GeneID" id="87841672"/>
<keyword evidence="2 6" id="KW-0812">Transmembrane</keyword>
<comment type="caution">
    <text evidence="8">The sequence shown here is derived from an EMBL/GenBank/DDBJ whole genome shotgun (WGS) entry which is preliminary data.</text>
</comment>
<evidence type="ECO:0000313" key="8">
    <source>
        <dbReference type="EMBL" id="KAK3291632.1"/>
    </source>
</evidence>
<feature type="transmembrane region" description="Helical" evidence="6">
    <location>
        <begin position="86"/>
        <end position="110"/>
    </location>
</feature>
<feature type="transmembrane region" description="Helical" evidence="6">
    <location>
        <begin position="12"/>
        <end position="30"/>
    </location>
</feature>
<dbReference type="RefSeq" id="XP_062655146.1">
    <property type="nucleotide sequence ID" value="XM_062804724.1"/>
</dbReference>
<dbReference type="InterPro" id="IPR049326">
    <property type="entry name" value="Rhodopsin_dom_fungi"/>
</dbReference>